<protein>
    <submittedName>
        <fullName evidence="3">DUF5324 family protein</fullName>
    </submittedName>
</protein>
<evidence type="ECO:0000313" key="3">
    <source>
        <dbReference type="EMBL" id="MCQ4083242.1"/>
    </source>
</evidence>
<keyword evidence="2" id="KW-1133">Transmembrane helix</keyword>
<accession>A0ABT1Q3D8</accession>
<evidence type="ECO:0000256" key="2">
    <source>
        <dbReference type="SAM" id="Phobius"/>
    </source>
</evidence>
<dbReference type="RefSeq" id="WP_255922162.1">
    <property type="nucleotide sequence ID" value="NZ_JANFNG010000019.1"/>
</dbReference>
<name>A0ABT1Q3D8_9ACTN</name>
<reference evidence="3" key="1">
    <citation type="submission" date="2022-06" db="EMBL/GenBank/DDBJ databases">
        <title>Draft genome sequence of Streptomyces sp. RB6PN25 isolated from peat swamp forest in Thailand.</title>
        <authorList>
            <person name="Duangmal K."/>
            <person name="Klaysubun C."/>
        </authorList>
    </citation>
    <scope>NUCLEOTIDE SEQUENCE</scope>
    <source>
        <strain evidence="3">RB6PN25</strain>
    </source>
</reference>
<evidence type="ECO:0000256" key="1">
    <source>
        <dbReference type="SAM" id="MobiDB-lite"/>
    </source>
</evidence>
<organism evidence="3 4">
    <name type="scientific">Streptomyces humicola</name>
    <dbReference type="NCBI Taxonomy" id="2953240"/>
    <lineage>
        <taxon>Bacteria</taxon>
        <taxon>Bacillati</taxon>
        <taxon>Actinomycetota</taxon>
        <taxon>Actinomycetes</taxon>
        <taxon>Kitasatosporales</taxon>
        <taxon>Streptomycetaceae</taxon>
        <taxon>Streptomyces</taxon>
    </lineage>
</organism>
<keyword evidence="2" id="KW-0472">Membrane</keyword>
<evidence type="ECO:0000313" key="4">
    <source>
        <dbReference type="Proteomes" id="UP001057702"/>
    </source>
</evidence>
<keyword evidence="4" id="KW-1185">Reference proteome</keyword>
<feature type="transmembrane region" description="Helical" evidence="2">
    <location>
        <begin position="169"/>
        <end position="190"/>
    </location>
</feature>
<feature type="region of interest" description="Disordered" evidence="1">
    <location>
        <begin position="201"/>
        <end position="242"/>
    </location>
</feature>
<sequence>MTRTESVRHAAATTKESVRHAAVVAAPYAGTAKDTAVHYAGEARRRIAPKVSSAAGQARDVARAQYDAYLAERIADRIAQAKGAVPPGVSTSAAQTVKHARETARQAAEYASPRVGHAVETARAAAEPVREEAVARGAAALAALRGQVSARDIDKLLHRQERRAKCGRFARRLMVLGTLAGGGVAVWRWWNRQANPDWLVEAPSPTEVADQTTTSETAADRAHLKSVDGPEGESDEPGQNPA</sequence>
<comment type="caution">
    <text evidence="3">The sequence shown here is derived from an EMBL/GenBank/DDBJ whole genome shotgun (WGS) entry which is preliminary data.</text>
</comment>
<proteinExistence type="predicted"/>
<dbReference type="InterPro" id="IPR035214">
    <property type="entry name" value="DUF5324"/>
</dbReference>
<dbReference type="Proteomes" id="UP001057702">
    <property type="component" value="Unassembled WGS sequence"/>
</dbReference>
<gene>
    <name evidence="3" type="ORF">NGB36_22215</name>
</gene>
<dbReference type="Pfam" id="PF17258">
    <property type="entry name" value="DUF5324"/>
    <property type="match status" value="1"/>
</dbReference>
<dbReference type="EMBL" id="JANFNG010000019">
    <property type="protein sequence ID" value="MCQ4083242.1"/>
    <property type="molecule type" value="Genomic_DNA"/>
</dbReference>
<keyword evidence="2" id="KW-0812">Transmembrane</keyword>
<feature type="compositionally biased region" description="Basic and acidic residues" evidence="1">
    <location>
        <begin position="218"/>
        <end position="228"/>
    </location>
</feature>